<proteinExistence type="predicted"/>
<dbReference type="PROSITE" id="PS50082">
    <property type="entry name" value="WD_REPEATS_2"/>
    <property type="match status" value="1"/>
</dbReference>
<protein>
    <submittedName>
        <fullName evidence="2">Uncharacterized protein</fullName>
    </submittedName>
</protein>
<name>A0A835R900_VANPL</name>
<dbReference type="OrthoDB" id="3295at2759"/>
<gene>
    <name evidence="2" type="ORF">HPP92_008759</name>
</gene>
<accession>A0A835R900</accession>
<feature type="repeat" description="WD" evidence="1">
    <location>
        <begin position="208"/>
        <end position="242"/>
    </location>
</feature>
<dbReference type="PANTHER" id="PTHR19878:SF17">
    <property type="entry name" value="TRANSDUCIN_WD40 REPEAT-LIKE SUPERFAMILY PROTEIN"/>
    <property type="match status" value="1"/>
</dbReference>
<dbReference type="GO" id="GO:0000045">
    <property type="term" value="P:autophagosome assembly"/>
    <property type="evidence" value="ECO:0007669"/>
    <property type="project" value="InterPro"/>
</dbReference>
<dbReference type="InterPro" id="IPR015943">
    <property type="entry name" value="WD40/YVTN_repeat-like_dom_sf"/>
</dbReference>
<dbReference type="PANTHER" id="PTHR19878">
    <property type="entry name" value="AUTOPHAGY PROTEIN 16-LIKE"/>
    <property type="match status" value="1"/>
</dbReference>
<dbReference type="SMART" id="SM00320">
    <property type="entry name" value="WD40"/>
    <property type="match status" value="4"/>
</dbReference>
<dbReference type="AlphaFoldDB" id="A0A835R900"/>
<organism evidence="2 3">
    <name type="scientific">Vanilla planifolia</name>
    <name type="common">Vanilla</name>
    <dbReference type="NCBI Taxonomy" id="51239"/>
    <lineage>
        <taxon>Eukaryota</taxon>
        <taxon>Viridiplantae</taxon>
        <taxon>Streptophyta</taxon>
        <taxon>Embryophyta</taxon>
        <taxon>Tracheophyta</taxon>
        <taxon>Spermatophyta</taxon>
        <taxon>Magnoliopsida</taxon>
        <taxon>Liliopsida</taxon>
        <taxon>Asparagales</taxon>
        <taxon>Orchidaceae</taxon>
        <taxon>Vanilloideae</taxon>
        <taxon>Vanilleae</taxon>
        <taxon>Vanilla</taxon>
    </lineage>
</organism>
<dbReference type="SUPFAM" id="SSF50978">
    <property type="entry name" value="WD40 repeat-like"/>
    <property type="match status" value="1"/>
</dbReference>
<evidence type="ECO:0000313" key="3">
    <source>
        <dbReference type="Proteomes" id="UP000639772"/>
    </source>
</evidence>
<sequence length="1161" mass="128818">MFMVWLGDKFAEFDALTGCKISSIKIGARVVQMQYIPNGGHAIVSVLEDSTIRSCDFDSEQTLVLHSPEKKSERISSETDVHLAMTPLQPVAFFGFHRRMSVTVVGTVEGGRPPTKIKTDLKKPIVNLYCHPRLPVLYVAYADGLIRAYNIQTYAVHYTLQLDSTIKLLGASSFAFHPTLEWIFVGDRRGSLLAWDVSTDRPSMIGITQVGSHPITSISWLPTIELLVTVSKDGAIHVWKMRVVNPNRVQATFFEHAGWRGSIPTSTNKKFSSPFKAQFVSLAICGYGRVGESQNRTAYTREGRKQLFSVLQSAKGSSASILKEKLLALGSSGILAEHQLQTHLQEHHLKGQSQLTISDIARKAFLHSHFMEGHAQSGPISRLPILAVLDVNHQLRDAPVCKPLHLELNFFNRENHVLQYPVRAFYMDNFNLMAHSLSSGTDNIYKKLYSSIPGHIECLPVNMLYSSKQHLFLVVFELSGPSGAIHEVVLYWEQMQVQSRFDKLIFCLATLCLCYLVLTHNVLPQVEMQHLKKKNVATDNGAMQFQFESEVDRIFSFPLDGTVLYAISGKHVGLVKIILEYHLATDNGYIISTKTDGKFMKLQRYETVYQQHFQQKIDLPEVLYQITSRFDSLRITPRSLDILANGSPVCGDLALSLSQAGPQFTQVLRCTYAIKALRFSTALSVLKDEYMRSRYYPQCPPTSHLFHRFQQLAHSCIMYGQFDSAKETYEIISDFESMLDLFICHLNPTAMRRLAEMLEDAATDSELRRYSERILIVRSTGWSQAGAFDNFAAESMVPKGPEWGGGNWEIKTPINMKNIPQWELAGEVMPYMKTDDGGVPSIIADHIGVYLGAVKGRGNVVEVNEKSLVKAFTATSHENNGLAASAAISIQTYTGMTDDLKVGSLKENNGKQLSGGVASGGEQEKAEEEFKRSLYGVVGGSSSDEDEASSKIKKLHIKIRDKTVSGSAVDVNKLKEATKQFKIGDAPMRTRSISSRGSRDISLVLPMPAPAMTTAATTSIASSASDMFKPDGSTSAMQTRTILGGMGVAAGPIPENFFENTISAVNVAASLVTPRTYLSKLDQSSQGTEDEKIPPKQNCPSNIDPYDVGMLPQLPQQRGILLSELVCLIVQSQHMSRFILLRFQLLKLLTAALLKLITPMQ</sequence>
<dbReference type="InterPro" id="IPR045160">
    <property type="entry name" value="ATG16"/>
</dbReference>
<evidence type="ECO:0000313" key="2">
    <source>
        <dbReference type="EMBL" id="KAG0486664.1"/>
    </source>
</evidence>
<evidence type="ECO:0000256" key="1">
    <source>
        <dbReference type="PROSITE-ProRule" id="PRU00221"/>
    </source>
</evidence>
<dbReference type="Proteomes" id="UP000639772">
    <property type="component" value="Unassembled WGS sequence"/>
</dbReference>
<dbReference type="Gene3D" id="2.130.10.10">
    <property type="entry name" value="YVTN repeat-like/Quinoprotein amine dehydrogenase"/>
    <property type="match status" value="1"/>
</dbReference>
<dbReference type="EMBL" id="JADCNM010000004">
    <property type="protein sequence ID" value="KAG0486664.1"/>
    <property type="molecule type" value="Genomic_DNA"/>
</dbReference>
<comment type="caution">
    <text evidence="2">The sequence shown here is derived from an EMBL/GenBank/DDBJ whole genome shotgun (WGS) entry which is preliminary data.</text>
</comment>
<keyword evidence="1" id="KW-0853">WD repeat</keyword>
<dbReference type="InterPro" id="IPR036322">
    <property type="entry name" value="WD40_repeat_dom_sf"/>
</dbReference>
<dbReference type="InterPro" id="IPR001680">
    <property type="entry name" value="WD40_rpt"/>
</dbReference>
<reference evidence="2 3" key="1">
    <citation type="journal article" date="2020" name="Nat. Food">
        <title>A phased Vanilla planifolia genome enables genetic improvement of flavour and production.</title>
        <authorList>
            <person name="Hasing T."/>
            <person name="Tang H."/>
            <person name="Brym M."/>
            <person name="Khazi F."/>
            <person name="Huang T."/>
            <person name="Chambers A.H."/>
        </authorList>
    </citation>
    <scope>NUCLEOTIDE SEQUENCE [LARGE SCALE GENOMIC DNA]</scope>
    <source>
        <tissue evidence="2">Leaf</tissue>
    </source>
</reference>